<accession>A0A1W2DWS0</accession>
<evidence type="ECO:0000256" key="1">
    <source>
        <dbReference type="SAM" id="SignalP"/>
    </source>
</evidence>
<dbReference type="Proteomes" id="UP000192418">
    <property type="component" value="Unassembled WGS sequence"/>
</dbReference>
<feature type="signal peptide" evidence="1">
    <location>
        <begin position="1"/>
        <end position="28"/>
    </location>
</feature>
<dbReference type="OrthoDB" id="5411902at2"/>
<protein>
    <recommendedName>
        <fullName evidence="4">DUF2066 domain-containing protein</fullName>
    </recommendedName>
</protein>
<proteinExistence type="predicted"/>
<keyword evidence="1" id="KW-0732">Signal</keyword>
<feature type="chain" id="PRO_5012958402" description="DUF2066 domain-containing protein" evidence="1">
    <location>
        <begin position="29"/>
        <end position="412"/>
    </location>
</feature>
<dbReference type="AlphaFoldDB" id="A0A1W2DWS0"/>
<dbReference type="RefSeq" id="WP_084071097.1">
    <property type="nucleotide sequence ID" value="NZ_FWXY01000021.1"/>
</dbReference>
<dbReference type="EMBL" id="FWXY01000021">
    <property type="protein sequence ID" value="SMD01950.1"/>
    <property type="molecule type" value="Genomic_DNA"/>
</dbReference>
<evidence type="ECO:0000313" key="2">
    <source>
        <dbReference type="EMBL" id="SMD01950.1"/>
    </source>
</evidence>
<sequence>MNRFKPAAMAATGLFFLLTCFCHTAALARENPTVISLGKHAISGDNISKAKKRAIADAMDAAVSQAILAMIPPPEISSSLPLLANVLTGSAQDHIVTYKVLGEIKKGKQYIVAVESTLNGATLNALFSRYQTEKTGKNLPRILIFMSEQVPGEILPRYWWGNNPLPFQSLAQDAFKKVLAGKNYMSMAQPPSEQVRSLGITFNFIHDADAALGMAAQLNADVMIMAKAMAREASNVMGEEKAYKSTVALEAFQVSSGKRLTSFTTDAVVKSDFSQTGIEDSLTQSGTLAAETLLSRLDAAWSGKALGPQTIETRIEGDDYLSSFIMLRKILNTMSGIKDIQTKELSSDNAVVDIIYQGNGRKLADALMVQTFDSFNLSLSNVTDRSLTIRFIPQDGAQPVETKDIEGAFISE</sequence>
<reference evidence="2 3" key="1">
    <citation type="submission" date="2017-04" db="EMBL/GenBank/DDBJ databases">
        <authorList>
            <person name="Afonso C.L."/>
            <person name="Miller P.J."/>
            <person name="Scott M.A."/>
            <person name="Spackman E."/>
            <person name="Goraichik I."/>
            <person name="Dimitrov K.M."/>
            <person name="Suarez D.L."/>
            <person name="Swayne D.E."/>
        </authorList>
    </citation>
    <scope>NUCLEOTIDE SEQUENCE [LARGE SCALE GENOMIC DNA]</scope>
    <source>
        <strain evidence="2 3">DSM 3385</strain>
    </source>
</reference>
<organism evidence="2 3">
    <name type="scientific">Desulfocicer vacuolatum DSM 3385</name>
    <dbReference type="NCBI Taxonomy" id="1121400"/>
    <lineage>
        <taxon>Bacteria</taxon>
        <taxon>Pseudomonadati</taxon>
        <taxon>Thermodesulfobacteriota</taxon>
        <taxon>Desulfobacteria</taxon>
        <taxon>Desulfobacterales</taxon>
        <taxon>Desulfobacteraceae</taxon>
        <taxon>Desulfocicer</taxon>
    </lineage>
</organism>
<gene>
    <name evidence="2" type="ORF">SAMN02746065_12153</name>
</gene>
<name>A0A1W2DWS0_9BACT</name>
<keyword evidence="3" id="KW-1185">Reference proteome</keyword>
<evidence type="ECO:0008006" key="4">
    <source>
        <dbReference type="Google" id="ProtNLM"/>
    </source>
</evidence>
<evidence type="ECO:0000313" key="3">
    <source>
        <dbReference type="Proteomes" id="UP000192418"/>
    </source>
</evidence>
<dbReference type="STRING" id="1121400.SAMN02746065_12153"/>